<dbReference type="Gene3D" id="1.10.472.10">
    <property type="entry name" value="Cyclin-like"/>
    <property type="match status" value="2"/>
</dbReference>
<proteinExistence type="evidence at transcript level"/>
<protein>
    <recommendedName>
        <fullName evidence="6">G2/mitotic-specific cyclin-B</fullName>
    </recommendedName>
</protein>
<name>B5QSK9_9ECHI</name>
<gene>
    <name evidence="10" type="primary">ccnb</name>
</gene>
<comment type="similarity">
    <text evidence="2">Belongs to the cyclin family. Cyclin AB subfamily.</text>
</comment>
<evidence type="ECO:0000256" key="5">
    <source>
        <dbReference type="ARBA" id="ARBA00023306"/>
    </source>
</evidence>
<dbReference type="InterPro" id="IPR039361">
    <property type="entry name" value="Cyclin"/>
</dbReference>
<dbReference type="GO" id="GO:0005829">
    <property type="term" value="C:cytosol"/>
    <property type="evidence" value="ECO:0007669"/>
    <property type="project" value="UniProtKB-ARBA"/>
</dbReference>
<dbReference type="InterPro" id="IPR006671">
    <property type="entry name" value="Cyclin_N"/>
</dbReference>
<dbReference type="GO" id="GO:0016538">
    <property type="term" value="F:cyclin-dependent protein serine/threonine kinase regulator activity"/>
    <property type="evidence" value="ECO:0007669"/>
    <property type="project" value="InterPro"/>
</dbReference>
<dbReference type="InterPro" id="IPR004367">
    <property type="entry name" value="Cyclin_C-dom"/>
</dbReference>
<accession>B5QSK9</accession>
<reference evidence="10" key="1">
    <citation type="journal article" date="2008" name="Mol. Reprod. Dev.">
        <title>Cyclin B Synthesis and Rapamycin-Sensitive Regulation of Protein Synthesis During Starfish Oocyte Meiotic Divisions.</title>
        <authorList>
            <person name="Lapasset L."/>
            <person name="Pradet-Balade B."/>
            <person name="Verge V."/>
            <person name="Lozano J.C."/>
            <person name="Oulhen M."/>
            <person name="Cormier P."/>
            <person name="Peaucellier G."/>
        </authorList>
    </citation>
    <scope>NUCLEOTIDE SEQUENCE</scope>
</reference>
<dbReference type="SUPFAM" id="SSF47954">
    <property type="entry name" value="Cyclin-like"/>
    <property type="match status" value="2"/>
</dbReference>
<dbReference type="InterPro" id="IPR046965">
    <property type="entry name" value="Cyclin_A/B-like"/>
</dbReference>
<evidence type="ECO:0000256" key="2">
    <source>
        <dbReference type="ARBA" id="ARBA00006955"/>
    </source>
</evidence>
<comment type="function">
    <text evidence="1">Essential for the control of the cell cycle at the G2/M (mitosis) transition.</text>
</comment>
<dbReference type="Pfam" id="PF02984">
    <property type="entry name" value="Cyclin_C"/>
    <property type="match status" value="1"/>
</dbReference>
<dbReference type="InterPro" id="IPR013763">
    <property type="entry name" value="Cyclin-like_dom"/>
</dbReference>
<keyword evidence="5" id="KW-0131">Cell cycle</keyword>
<dbReference type="SMART" id="SM00385">
    <property type="entry name" value="CYCLIN"/>
    <property type="match status" value="2"/>
</dbReference>
<dbReference type="SMART" id="SM01332">
    <property type="entry name" value="Cyclin_C"/>
    <property type="match status" value="1"/>
</dbReference>
<dbReference type="InterPro" id="IPR036915">
    <property type="entry name" value="Cyclin-like_sf"/>
</dbReference>
<dbReference type="PIRSF" id="PIRSF001771">
    <property type="entry name" value="Cyclin_A_B_D_E"/>
    <property type="match status" value="1"/>
</dbReference>
<dbReference type="CDD" id="cd20509">
    <property type="entry name" value="CYCLIN_CCNB1-like_rpt2"/>
    <property type="match status" value="1"/>
</dbReference>
<organism evidence="10">
    <name type="scientific">Astropecten aranciacus</name>
    <dbReference type="NCBI Taxonomy" id="347486"/>
    <lineage>
        <taxon>Eukaryota</taxon>
        <taxon>Metazoa</taxon>
        <taxon>Echinodermata</taxon>
        <taxon>Eleutherozoa</taxon>
        <taxon>Asterozoa</taxon>
        <taxon>Asteroidea</taxon>
        <taxon>Valvatacea</taxon>
        <taxon>Paxillosida</taxon>
        <taxon>Astropectinidae</taxon>
        <taxon>Astropecten</taxon>
    </lineage>
</organism>
<dbReference type="PANTHER" id="PTHR10177">
    <property type="entry name" value="CYCLINS"/>
    <property type="match status" value="1"/>
</dbReference>
<dbReference type="Pfam" id="PF00134">
    <property type="entry name" value="Cyclin_N"/>
    <property type="match status" value="1"/>
</dbReference>
<feature type="domain" description="Cyclin-like" evidence="8">
    <location>
        <begin position="180"/>
        <end position="264"/>
    </location>
</feature>
<evidence type="ECO:0000259" key="9">
    <source>
        <dbReference type="SMART" id="SM01332"/>
    </source>
</evidence>
<dbReference type="InterPro" id="IPR048258">
    <property type="entry name" value="Cyclins_cyclin-box"/>
</dbReference>
<evidence type="ECO:0000256" key="6">
    <source>
        <dbReference type="ARBA" id="ARBA00039199"/>
    </source>
</evidence>
<dbReference type="PROSITE" id="PS00292">
    <property type="entry name" value="CYCLINS"/>
    <property type="match status" value="1"/>
</dbReference>
<keyword evidence="4 7" id="KW-0195">Cyclin</keyword>
<dbReference type="EMBL" id="AM851052">
    <property type="protein sequence ID" value="CAO99272.1"/>
    <property type="molecule type" value="mRNA"/>
</dbReference>
<feature type="domain" description="Cyclin-like" evidence="8">
    <location>
        <begin position="277"/>
        <end position="359"/>
    </location>
</feature>
<keyword evidence="3" id="KW-0132">Cell division</keyword>
<dbReference type="GO" id="GO:0051301">
    <property type="term" value="P:cell division"/>
    <property type="evidence" value="ECO:0007669"/>
    <property type="project" value="UniProtKB-KW"/>
</dbReference>
<evidence type="ECO:0000256" key="4">
    <source>
        <dbReference type="ARBA" id="ARBA00023127"/>
    </source>
</evidence>
<feature type="domain" description="Cyclin C-terminal" evidence="9">
    <location>
        <begin position="273"/>
        <end position="390"/>
    </location>
</feature>
<evidence type="ECO:0000256" key="7">
    <source>
        <dbReference type="RuleBase" id="RU000383"/>
    </source>
</evidence>
<dbReference type="GO" id="GO:0044772">
    <property type="term" value="P:mitotic cell cycle phase transition"/>
    <property type="evidence" value="ECO:0007669"/>
    <property type="project" value="InterPro"/>
</dbReference>
<sequence>MALRERGPTNVLGNAKLDILSGENTNARLNGKMVTRAAAKTVKSTLGTRGALENISNVTRNNIQAGAKKEVKPKRGMVKSKATSSLQSIIGLNVEPVKKVQSPEPMDMSEVSNALEAFSQNTYQSVEDIDKDDHHDPQLCSVYVNEIYQYMRHLEREYKVRTDYMAMQEISERMRTILVDWLVQVHLRFHLLQETLYLTIQILDRFLEVQAVSKNKLQLVGVTSMLIAAKYEEMYPPEIGDFVYITDNAYTKSQIRTMECNILRKLEFNLGKPLCIHFLRRNSKAGGADCPKHTLAKYLMELTLQEYSFVQYDPSEIAAAALCLSAKIKESDMEWNPTLVHYSAYSEDHLVPIMQKMAKVIKAAPSSKFQAVRKKYASSKFMNISSISQLKSQVVADLADQNC</sequence>
<evidence type="ECO:0000259" key="8">
    <source>
        <dbReference type="SMART" id="SM00385"/>
    </source>
</evidence>
<dbReference type="CDD" id="cd20507">
    <property type="entry name" value="CYCLIN_CCNB1-like_rpt1"/>
    <property type="match status" value="1"/>
</dbReference>
<dbReference type="AlphaFoldDB" id="B5QSK9"/>
<evidence type="ECO:0000313" key="10">
    <source>
        <dbReference type="EMBL" id="CAO99272.1"/>
    </source>
</evidence>
<dbReference type="FunFam" id="1.10.472.10:FF:000198">
    <property type="entry name" value="G2/mitotic-specific cyclin-B1"/>
    <property type="match status" value="1"/>
</dbReference>
<evidence type="ECO:0000256" key="1">
    <source>
        <dbReference type="ARBA" id="ARBA00003222"/>
    </source>
</evidence>
<evidence type="ECO:0000256" key="3">
    <source>
        <dbReference type="ARBA" id="ARBA00022618"/>
    </source>
</evidence>